<dbReference type="AlphaFoldDB" id="A0A914PRE8"/>
<name>A0A914PRE8_9BILA</name>
<sequence length="285" mass="32612">MLLNKLFGPKAAALLENTSGPSTHSESSRTPQILNFQEAMEVDPWDPIDKRKCREVHYPEFQYATNANGEERQRLLVFETNSRTQIREYAKYVRDRWYCLGCRSQPYRKSNQGRMEGNKFYAPLEHHCKPVSYAEALVKQQKIKLKISESSSNSPIITANNKYASANMLLSGNSQKSNADNQRVSINSSSSITAMTIGFREVSENDYFYGYNADGTPNMRLIVCEPNDKESLREYGFTTSKWYCLGCSRITKTRNFAGFENGILKCPVAHLCQPYTRKEQRTTKV</sequence>
<proteinExistence type="predicted"/>
<evidence type="ECO:0000313" key="2">
    <source>
        <dbReference type="WBParaSite" id="PDA_v2.g18718.t1"/>
    </source>
</evidence>
<protein>
    <submittedName>
        <fullName evidence="2">Uncharacterized protein</fullName>
    </submittedName>
</protein>
<organism evidence="1 2">
    <name type="scientific">Panagrolaimus davidi</name>
    <dbReference type="NCBI Taxonomy" id="227884"/>
    <lineage>
        <taxon>Eukaryota</taxon>
        <taxon>Metazoa</taxon>
        <taxon>Ecdysozoa</taxon>
        <taxon>Nematoda</taxon>
        <taxon>Chromadorea</taxon>
        <taxon>Rhabditida</taxon>
        <taxon>Tylenchina</taxon>
        <taxon>Panagrolaimomorpha</taxon>
        <taxon>Panagrolaimoidea</taxon>
        <taxon>Panagrolaimidae</taxon>
        <taxon>Panagrolaimus</taxon>
    </lineage>
</organism>
<reference evidence="2" key="1">
    <citation type="submission" date="2022-11" db="UniProtKB">
        <authorList>
            <consortium name="WormBaseParasite"/>
        </authorList>
    </citation>
    <scope>IDENTIFICATION</scope>
</reference>
<evidence type="ECO:0000313" key="1">
    <source>
        <dbReference type="Proteomes" id="UP000887578"/>
    </source>
</evidence>
<dbReference type="Proteomes" id="UP000887578">
    <property type="component" value="Unplaced"/>
</dbReference>
<dbReference type="WBParaSite" id="PDA_v2.g18718.t1">
    <property type="protein sequence ID" value="PDA_v2.g18718.t1"/>
    <property type="gene ID" value="PDA_v2.g18718"/>
</dbReference>
<keyword evidence="1" id="KW-1185">Reference proteome</keyword>
<accession>A0A914PRE8</accession>